<gene>
    <name evidence="2" type="ORF">A1O3_03815</name>
</gene>
<proteinExistence type="predicted"/>
<feature type="region of interest" description="Disordered" evidence="1">
    <location>
        <begin position="196"/>
        <end position="235"/>
    </location>
</feature>
<reference evidence="2 3" key="1">
    <citation type="submission" date="2013-03" db="EMBL/GenBank/DDBJ databases">
        <title>The Genome Sequence of Capronia epimyces CBS 606.96.</title>
        <authorList>
            <consortium name="The Broad Institute Genomics Platform"/>
            <person name="Cuomo C."/>
            <person name="de Hoog S."/>
            <person name="Gorbushina A."/>
            <person name="Walker B."/>
            <person name="Young S.K."/>
            <person name="Zeng Q."/>
            <person name="Gargeya S."/>
            <person name="Fitzgerald M."/>
            <person name="Haas B."/>
            <person name="Abouelleil A."/>
            <person name="Allen A.W."/>
            <person name="Alvarado L."/>
            <person name="Arachchi H.M."/>
            <person name="Berlin A.M."/>
            <person name="Chapman S.B."/>
            <person name="Gainer-Dewar J."/>
            <person name="Goldberg J."/>
            <person name="Griggs A."/>
            <person name="Gujja S."/>
            <person name="Hansen M."/>
            <person name="Howarth C."/>
            <person name="Imamovic A."/>
            <person name="Ireland A."/>
            <person name="Larimer J."/>
            <person name="McCowan C."/>
            <person name="Murphy C."/>
            <person name="Pearson M."/>
            <person name="Poon T.W."/>
            <person name="Priest M."/>
            <person name="Roberts A."/>
            <person name="Saif S."/>
            <person name="Shea T."/>
            <person name="Sisk P."/>
            <person name="Sykes S."/>
            <person name="Wortman J."/>
            <person name="Nusbaum C."/>
            <person name="Birren B."/>
        </authorList>
    </citation>
    <scope>NUCLEOTIDE SEQUENCE [LARGE SCALE GENOMIC DNA]</scope>
    <source>
        <strain evidence="2 3">CBS 606.96</strain>
    </source>
</reference>
<organism evidence="2 3">
    <name type="scientific">Capronia epimyces CBS 606.96</name>
    <dbReference type="NCBI Taxonomy" id="1182542"/>
    <lineage>
        <taxon>Eukaryota</taxon>
        <taxon>Fungi</taxon>
        <taxon>Dikarya</taxon>
        <taxon>Ascomycota</taxon>
        <taxon>Pezizomycotina</taxon>
        <taxon>Eurotiomycetes</taxon>
        <taxon>Chaetothyriomycetidae</taxon>
        <taxon>Chaetothyriales</taxon>
        <taxon>Herpotrichiellaceae</taxon>
        <taxon>Capronia</taxon>
    </lineage>
</organism>
<protein>
    <submittedName>
        <fullName evidence="2">Uncharacterized protein</fullName>
    </submittedName>
</protein>
<sequence>MEKSDVENREARRQRRRAAGRSGGIFEIVRDGKQIKYRYAWPEPACQPEYITPRDSVESIVSSTASDSVAGRACTGIRGQQMVLTVPEGESMHADRKDRNLTMSLSPSSTKRTTDCIEIDSEVISRTKNRRGLPTVQKMDRDGSRLGHRKTEATEGQYDGQVAKAKEHLEPQTQKSQLLEATYQSPIKEQIELEADCDPDPGQEELNKEFFTPPRAIKMSSGWDCHGDSDSEIFD</sequence>
<evidence type="ECO:0000313" key="2">
    <source>
        <dbReference type="EMBL" id="EXJ86861.1"/>
    </source>
</evidence>
<evidence type="ECO:0000256" key="1">
    <source>
        <dbReference type="SAM" id="MobiDB-lite"/>
    </source>
</evidence>
<dbReference type="RefSeq" id="XP_007732140.1">
    <property type="nucleotide sequence ID" value="XM_007733950.1"/>
</dbReference>
<dbReference type="Proteomes" id="UP000019478">
    <property type="component" value="Unassembled WGS sequence"/>
</dbReference>
<dbReference type="EMBL" id="AMGY01000003">
    <property type="protein sequence ID" value="EXJ86861.1"/>
    <property type="molecule type" value="Genomic_DNA"/>
</dbReference>
<feature type="compositionally biased region" description="Basic and acidic residues" evidence="1">
    <location>
        <begin position="1"/>
        <end position="11"/>
    </location>
</feature>
<accession>W9YCB4</accession>
<keyword evidence="3" id="KW-1185">Reference proteome</keyword>
<comment type="caution">
    <text evidence="2">The sequence shown here is derived from an EMBL/GenBank/DDBJ whole genome shotgun (WGS) entry which is preliminary data.</text>
</comment>
<evidence type="ECO:0000313" key="3">
    <source>
        <dbReference type="Proteomes" id="UP000019478"/>
    </source>
</evidence>
<dbReference type="GeneID" id="19167940"/>
<name>W9YCB4_9EURO</name>
<dbReference type="HOGENOM" id="CLU_1194758_0_0_1"/>
<dbReference type="AlphaFoldDB" id="W9YCB4"/>
<dbReference type="OrthoDB" id="4161529at2759"/>
<feature type="region of interest" description="Disordered" evidence="1">
    <location>
        <begin position="1"/>
        <end position="23"/>
    </location>
</feature>